<accession>A0A023D2Z2</accession>
<dbReference type="AlphaFoldDB" id="A0A023D2Z2"/>
<evidence type="ECO:0000313" key="3">
    <source>
        <dbReference type="Proteomes" id="UP000019760"/>
    </source>
</evidence>
<dbReference type="EMBL" id="BAND01000013">
    <property type="protein sequence ID" value="GAJ28120.1"/>
    <property type="molecule type" value="Genomic_DNA"/>
</dbReference>
<dbReference type="InterPro" id="IPR016117">
    <property type="entry name" value="ArgJ-like_dom_sf"/>
</dbReference>
<dbReference type="SUPFAM" id="SSF56266">
    <property type="entry name" value="DmpA/ArgJ-like"/>
    <property type="match status" value="1"/>
</dbReference>
<reference evidence="2 3" key="2">
    <citation type="journal article" date="2014" name="FEMS Microbiol. Lett.">
        <title>Draft genomic DNA sequence of the facultatively methylotrophic bacterium Acidomonas methanolica type strain MB58.</title>
        <authorList>
            <person name="Higashiura N."/>
            <person name="Hadano H."/>
            <person name="Hirakawa H."/>
            <person name="Matsutani M."/>
            <person name="Takabe S."/>
            <person name="Matsushita K."/>
            <person name="Azuma Y."/>
        </authorList>
    </citation>
    <scope>NUCLEOTIDE SEQUENCE [LARGE SCALE GENOMIC DNA]</scope>
    <source>
        <strain evidence="2 3">MB58</strain>
    </source>
</reference>
<dbReference type="Gene3D" id="3.60.70.12">
    <property type="entry name" value="L-amino peptidase D-ALA esterase/amidase"/>
    <property type="match status" value="1"/>
</dbReference>
<evidence type="ECO:0000313" key="2">
    <source>
        <dbReference type="EMBL" id="GAJ28120.1"/>
    </source>
</evidence>
<comment type="similarity">
    <text evidence="1">Belongs to the peptidase S58 family.</text>
</comment>
<dbReference type="Proteomes" id="UP000019760">
    <property type="component" value="Unassembled WGS sequence"/>
</dbReference>
<organism evidence="2 3">
    <name type="scientific">Acidomonas methanolica NBRC 104435</name>
    <dbReference type="NCBI Taxonomy" id="1231351"/>
    <lineage>
        <taxon>Bacteria</taxon>
        <taxon>Pseudomonadati</taxon>
        <taxon>Pseudomonadota</taxon>
        <taxon>Alphaproteobacteria</taxon>
        <taxon>Acetobacterales</taxon>
        <taxon>Acetobacteraceae</taxon>
        <taxon>Acidomonas</taxon>
    </lineage>
</organism>
<evidence type="ECO:0000256" key="1">
    <source>
        <dbReference type="ARBA" id="ARBA00007068"/>
    </source>
</evidence>
<protein>
    <submittedName>
        <fullName evidence="2">Peptidase</fullName>
    </submittedName>
</protein>
<keyword evidence="3" id="KW-1185">Reference proteome</keyword>
<dbReference type="PANTHER" id="PTHR36512:SF3">
    <property type="entry name" value="BLR5678 PROTEIN"/>
    <property type="match status" value="1"/>
</dbReference>
<gene>
    <name evidence="2" type="ORF">Amme_013_084</name>
</gene>
<reference evidence="3" key="1">
    <citation type="journal article" date="2014" name="FEMS Microbiol. Lett.">
        <title>Draft Genomic DNA Sequence of the Facultatively Methylotrophic Bacterium Acidomonas methanolica type strain MB58.</title>
        <authorList>
            <person name="Higashiura N."/>
            <person name="Hadano H."/>
            <person name="Hirakawa H."/>
            <person name="Matsutani M."/>
            <person name="Takabe S."/>
            <person name="Matsushita K."/>
            <person name="Azuma Y."/>
        </authorList>
    </citation>
    <scope>NUCLEOTIDE SEQUENCE [LARGE SCALE GENOMIC DNA]</scope>
    <source>
        <strain evidence="3">MB58</strain>
    </source>
</reference>
<dbReference type="PANTHER" id="PTHR36512">
    <property type="entry name" value="D-AMINOPEPTIDASE"/>
    <property type="match status" value="1"/>
</dbReference>
<dbReference type="Pfam" id="PF03576">
    <property type="entry name" value="Peptidase_S58"/>
    <property type="match status" value="1"/>
</dbReference>
<dbReference type="GO" id="GO:0004177">
    <property type="term" value="F:aminopeptidase activity"/>
    <property type="evidence" value="ECO:0007669"/>
    <property type="project" value="TreeGrafter"/>
</dbReference>
<comment type="caution">
    <text evidence="2">The sequence shown here is derived from an EMBL/GenBank/DDBJ whole genome shotgun (WGS) entry which is preliminary data.</text>
</comment>
<name>A0A023D2Z2_ACIMT</name>
<dbReference type="RefSeq" id="WP_042056389.1">
    <property type="nucleotide sequence ID" value="NZ_BAND01000013.1"/>
</dbReference>
<dbReference type="OrthoDB" id="9770388at2"/>
<dbReference type="InterPro" id="IPR005321">
    <property type="entry name" value="Peptidase_S58_DmpA"/>
</dbReference>
<proteinExistence type="inferred from homology"/>
<sequence>MSAQPRPARDFALIPADHLPPGPLNALTDVPGVAVGHRTLRGDGTATGVTAIMAAPGDPFREKIRASVDVINGFGKSVGLLQLRELGTIETPILLTNTFGVPACAEALIRRAIAANPSIGRTTSTVNPLVLECNDGALNDIQSFAVTREDAVAALDAASGGPVAQGAVGAGTGMTAFGFKAGIGTASRVLTLGARTFTLGALVLANFGVPGDLVLPCGRRPSVRRDREGEKGSVIVILGTDLPLDDRQLARTARRAAAGLARLGSFWGHGSGDIALCFTTADRVSHDPDPPFVTVTRIAEPLIDLPFRAAAEATEEAVLNALCAAPAMQGRDRFFPSLADWLQESVPS</sequence>